<sequence>MQRATSLPISEYQSAALQLLLEAHSHIRIPQPEQGATYEAIKIDRAKSAPVGRSTTKRCLEAPPQGTYLEGIEVTPASSRLELFDILTVVDTGLLILGKYLTAEHRAALACTCALGKEVTATEFFRKNLLFADCLKMTDDVFENLVIFRGFVFAGRHLAFSNLMDMSTGGNSEANKGSVVVEGVDAPGGSLVVVRAGALPVGTLEVYWPGGRRGGGCAVGVAQRCEPVQGVGGGGERDGKRQREAGARVGAAGEIGAGEQGGRGLRVAQIGVAVKGAACGTCVEEAVAIGLHIQPAKSAAYSPEGDPGFFMEEMPGVRGELDFINVLGVPVGKAEAVVADMLKKAAMQKVTKAMGEIDEARRAEKHLPPQVSMADVIKKLRVITAVHESVPNGYMPLSSPPLIGSGWLVHWGSHIFLGSSRVLFEVAKSAFPLASALPDDFAGHLTYSPNHCPDVTVLDAEGPGRHVIFDVAAAQPMADAHPWGGHDGAWHRGAAARNVEESKVVTCGDKTQRWFGGRRYMSEDEAKEEEGGEEEDEGAGLGNPVASVCLGFLKRLLDVGED</sequence>
<accession>A0AAE0BC73</accession>
<name>A0AAE0BC73_9CHLO</name>
<organism evidence="2 3">
    <name type="scientific">Cymbomonas tetramitiformis</name>
    <dbReference type="NCBI Taxonomy" id="36881"/>
    <lineage>
        <taxon>Eukaryota</taxon>
        <taxon>Viridiplantae</taxon>
        <taxon>Chlorophyta</taxon>
        <taxon>Pyramimonadophyceae</taxon>
        <taxon>Pyramimonadales</taxon>
        <taxon>Pyramimonadaceae</taxon>
        <taxon>Cymbomonas</taxon>
    </lineage>
</organism>
<dbReference type="EMBL" id="LGRX02035756">
    <property type="protein sequence ID" value="KAK3233295.1"/>
    <property type="molecule type" value="Genomic_DNA"/>
</dbReference>
<protein>
    <submittedName>
        <fullName evidence="2">Uncharacterized protein</fullName>
    </submittedName>
</protein>
<gene>
    <name evidence="2" type="ORF">CYMTET_56394</name>
</gene>
<comment type="caution">
    <text evidence="2">The sequence shown here is derived from an EMBL/GenBank/DDBJ whole genome shotgun (WGS) entry which is preliminary data.</text>
</comment>
<evidence type="ECO:0000313" key="3">
    <source>
        <dbReference type="Proteomes" id="UP001190700"/>
    </source>
</evidence>
<feature type="region of interest" description="Disordered" evidence="1">
    <location>
        <begin position="518"/>
        <end position="542"/>
    </location>
</feature>
<evidence type="ECO:0000256" key="1">
    <source>
        <dbReference type="SAM" id="MobiDB-lite"/>
    </source>
</evidence>
<reference evidence="2 3" key="1">
    <citation type="journal article" date="2015" name="Genome Biol. Evol.">
        <title>Comparative Genomics of a Bacterivorous Green Alga Reveals Evolutionary Causalities and Consequences of Phago-Mixotrophic Mode of Nutrition.</title>
        <authorList>
            <person name="Burns J.A."/>
            <person name="Paasch A."/>
            <person name="Narechania A."/>
            <person name="Kim E."/>
        </authorList>
    </citation>
    <scope>NUCLEOTIDE SEQUENCE [LARGE SCALE GENOMIC DNA]</scope>
    <source>
        <strain evidence="2 3">PLY_AMNH</strain>
    </source>
</reference>
<dbReference type="Proteomes" id="UP001190700">
    <property type="component" value="Unassembled WGS sequence"/>
</dbReference>
<keyword evidence="3" id="KW-1185">Reference proteome</keyword>
<evidence type="ECO:0000313" key="2">
    <source>
        <dbReference type="EMBL" id="KAK3233295.1"/>
    </source>
</evidence>
<feature type="compositionally biased region" description="Acidic residues" evidence="1">
    <location>
        <begin position="523"/>
        <end position="538"/>
    </location>
</feature>
<proteinExistence type="predicted"/>
<dbReference type="AlphaFoldDB" id="A0AAE0BC73"/>